<dbReference type="AlphaFoldDB" id="A0A8C8SKF4"/>
<evidence type="ECO:0000256" key="11">
    <source>
        <dbReference type="SAM" id="Coils"/>
    </source>
</evidence>
<keyword evidence="3" id="KW-0678">Repressor</keyword>
<comment type="subcellular location">
    <subcellularLocation>
        <location evidence="1">Nucleus</location>
    </subcellularLocation>
</comment>
<dbReference type="SMART" id="SM00338">
    <property type="entry name" value="BRLZ"/>
    <property type="match status" value="1"/>
</dbReference>
<dbReference type="InterPro" id="IPR050457">
    <property type="entry name" value="ZnFinger_BTB_dom_contain"/>
</dbReference>
<evidence type="ECO:0000256" key="7">
    <source>
        <dbReference type="ARBA" id="ARBA00023125"/>
    </source>
</evidence>
<keyword evidence="6" id="KW-0805">Transcription regulation</keyword>
<evidence type="ECO:0000256" key="8">
    <source>
        <dbReference type="ARBA" id="ARBA00023159"/>
    </source>
</evidence>
<keyword evidence="4" id="KW-0597">Phosphoprotein</keyword>
<evidence type="ECO:0000259" key="13">
    <source>
        <dbReference type="PROSITE" id="PS50097"/>
    </source>
</evidence>
<feature type="compositionally biased region" description="Basic and acidic residues" evidence="12">
    <location>
        <begin position="299"/>
        <end position="310"/>
    </location>
</feature>
<protein>
    <submittedName>
        <fullName evidence="15">BTB domain and CNC homolog 1</fullName>
    </submittedName>
</protein>
<name>A0A8C8SKF4_9SAUR</name>
<dbReference type="SUPFAM" id="SSF54695">
    <property type="entry name" value="POZ domain"/>
    <property type="match status" value="1"/>
</dbReference>
<feature type="domain" description="BZIP" evidence="14">
    <location>
        <begin position="582"/>
        <end position="640"/>
    </location>
</feature>
<keyword evidence="16" id="KW-1185">Reference proteome</keyword>
<keyword evidence="11" id="KW-0175">Coiled coil</keyword>
<keyword evidence="9" id="KW-0804">Transcription</keyword>
<dbReference type="InterPro" id="IPR046347">
    <property type="entry name" value="bZIP_sf"/>
</dbReference>
<dbReference type="Ensembl" id="ENSPCET00000023933.1">
    <property type="protein sequence ID" value="ENSPCEP00000023158.1"/>
    <property type="gene ID" value="ENSPCEG00000017605.1"/>
</dbReference>
<evidence type="ECO:0000256" key="12">
    <source>
        <dbReference type="SAM" id="MobiDB-lite"/>
    </source>
</evidence>
<dbReference type="PANTHER" id="PTHR46105">
    <property type="entry name" value="AGAP004733-PA"/>
    <property type="match status" value="1"/>
</dbReference>
<keyword evidence="7" id="KW-0238">DNA-binding</keyword>
<feature type="domain" description="BTB" evidence="13">
    <location>
        <begin position="36"/>
        <end position="102"/>
    </location>
</feature>
<dbReference type="SUPFAM" id="SSF57959">
    <property type="entry name" value="Leucine zipper domain"/>
    <property type="match status" value="1"/>
</dbReference>
<reference evidence="15" key="1">
    <citation type="submission" date="2025-08" db="UniProtKB">
        <authorList>
            <consortium name="Ensembl"/>
        </authorList>
    </citation>
    <scope>IDENTIFICATION</scope>
</reference>
<dbReference type="Gene3D" id="1.10.880.10">
    <property type="entry name" value="Transcription factor, Skn-1-like, DNA-binding domain"/>
    <property type="match status" value="1"/>
</dbReference>
<evidence type="ECO:0000256" key="1">
    <source>
        <dbReference type="ARBA" id="ARBA00004123"/>
    </source>
</evidence>
<feature type="coiled-coil region" evidence="11">
    <location>
        <begin position="595"/>
        <end position="622"/>
    </location>
</feature>
<dbReference type="PANTHER" id="PTHR46105:SF1">
    <property type="entry name" value="TRANSCRIPTION REGULATOR PROTEIN BACH1"/>
    <property type="match status" value="1"/>
</dbReference>
<evidence type="ECO:0000313" key="16">
    <source>
        <dbReference type="Proteomes" id="UP000694393"/>
    </source>
</evidence>
<dbReference type="PROSITE" id="PS50217">
    <property type="entry name" value="BZIP"/>
    <property type="match status" value="1"/>
</dbReference>
<evidence type="ECO:0000256" key="3">
    <source>
        <dbReference type="ARBA" id="ARBA00022491"/>
    </source>
</evidence>
<dbReference type="FunFam" id="1.10.880.10:FF:000002">
    <property type="entry name" value="transcription regulator protein BACH2 isoform X1"/>
    <property type="match status" value="1"/>
</dbReference>
<comment type="similarity">
    <text evidence="2">Belongs to the bZIP family. CNC subfamily.</text>
</comment>
<evidence type="ECO:0000256" key="5">
    <source>
        <dbReference type="ARBA" id="ARBA00022843"/>
    </source>
</evidence>
<dbReference type="InterPro" id="IPR008917">
    <property type="entry name" value="TF_DNA-bd_sf"/>
</dbReference>
<dbReference type="InterPro" id="IPR011333">
    <property type="entry name" value="SKP1/BTB/POZ_sf"/>
</dbReference>
<dbReference type="InterPro" id="IPR004826">
    <property type="entry name" value="bZIP_Maf"/>
</dbReference>
<dbReference type="InterPro" id="IPR004827">
    <property type="entry name" value="bZIP"/>
</dbReference>
<dbReference type="SMART" id="SM00225">
    <property type="entry name" value="BTB"/>
    <property type="match status" value="1"/>
</dbReference>
<keyword evidence="10" id="KW-0539">Nucleus</keyword>
<dbReference type="PROSITE" id="PS50097">
    <property type="entry name" value="BTB"/>
    <property type="match status" value="1"/>
</dbReference>
<feature type="region of interest" description="Disordered" evidence="12">
    <location>
        <begin position="286"/>
        <end position="314"/>
    </location>
</feature>
<dbReference type="GO" id="GO:0000981">
    <property type="term" value="F:DNA-binding transcription factor activity, RNA polymerase II-specific"/>
    <property type="evidence" value="ECO:0007669"/>
    <property type="project" value="TreeGrafter"/>
</dbReference>
<dbReference type="PROSITE" id="PS00036">
    <property type="entry name" value="BZIP_BASIC"/>
    <property type="match status" value="1"/>
</dbReference>
<dbReference type="Proteomes" id="UP000694393">
    <property type="component" value="Unplaced"/>
</dbReference>
<keyword evidence="8" id="KW-0010">Activator</keyword>
<dbReference type="CDD" id="cd14719">
    <property type="entry name" value="bZIP_BACH"/>
    <property type="match status" value="1"/>
</dbReference>
<dbReference type="InterPro" id="IPR000210">
    <property type="entry name" value="BTB/POZ_dom"/>
</dbReference>
<accession>A0A8C8SKF4</accession>
<proteinExistence type="inferred from homology"/>
<evidence type="ECO:0000256" key="2">
    <source>
        <dbReference type="ARBA" id="ARBA00008157"/>
    </source>
</evidence>
<reference evidence="15" key="2">
    <citation type="submission" date="2025-09" db="UniProtKB">
        <authorList>
            <consortium name="Ensembl"/>
        </authorList>
    </citation>
    <scope>IDENTIFICATION</scope>
</reference>
<dbReference type="Gene3D" id="3.30.710.10">
    <property type="entry name" value="Potassium Channel Kv1.1, Chain A"/>
    <property type="match status" value="1"/>
</dbReference>
<evidence type="ECO:0000256" key="10">
    <source>
        <dbReference type="ARBA" id="ARBA00023242"/>
    </source>
</evidence>
<evidence type="ECO:0000256" key="9">
    <source>
        <dbReference type="ARBA" id="ARBA00023163"/>
    </source>
</evidence>
<feature type="compositionally biased region" description="Acidic residues" evidence="12">
    <location>
        <begin position="289"/>
        <end position="298"/>
    </location>
</feature>
<dbReference type="FunFam" id="3.30.710.10:FF:000033">
    <property type="entry name" value="transcription regulator protein BACH2 isoform X1"/>
    <property type="match status" value="1"/>
</dbReference>
<sequence length="767" mass="85750">MPLSEKNSVVFAYESLVHSTNVLLSLNDQRKQDLLCDVTILVEDQRFRAHRSVLAACSSYFLSRTVGQLTADLLITLPEEVTLKGFAPLLQFAYTAKLILNKDNVSEVCKCAKFLGVHNIEESCFQFLKFKFLDCKADQQECPRKKCCTSRCQKPNINIALVDDGDLEIDDEVEELLETEYITTHSTLNKGEKNAKVSPPLQDNTSQTCDPVYLEKDNVSDLFSLCPKYRKFQKAFGTDKVHTAEISSSVKDDQVKSATSIRQNESFNDAIQKAQECTAMQLVSKCEETPSEMEEEEEDVRKEEELKRESVSQSISYPVEKTDADSLPQNSSVAPHELYSASFLHAYEQYSSSNFTGMQTNVVAEKTETGTVVRNDKPVSENQDDSLLKSDLCAREDTSITSTSDRSSVEREVAEHLAKGFWSDIYNTETACQVHLSPAKECSEPVYSGKKSECPWLGISISESPEPCSQRTFTTLSSVNCPFISNLGSEVYSNSPEISSGDYIQEPQQEQCPYTCVIGLGEDSETDTEGDSESCSAREQECEVKLPFNAQRIISLSRNDFQSFLKMHKLTPEQLDCVHDIRRRSKNRIAAQRCRKRKLDCIQNLESEIEKLQNEKASLLKERDYILSTLGETKQNLTGLCQQVCKEAALSPEQIQILAKYSTLDCPLSLLIPERERMAPDTKPVIPLCIELPSGLSGAVSASEHSSCYPCVRGISDTSYNQMQELCPVSMKTSEKTLLVEQCGQGGGITDFCQQMTDKCTTDESVL</sequence>
<dbReference type="Pfam" id="PF03131">
    <property type="entry name" value="bZIP_Maf"/>
    <property type="match status" value="1"/>
</dbReference>
<evidence type="ECO:0000259" key="14">
    <source>
        <dbReference type="PROSITE" id="PS50217"/>
    </source>
</evidence>
<evidence type="ECO:0000256" key="4">
    <source>
        <dbReference type="ARBA" id="ARBA00022553"/>
    </source>
</evidence>
<dbReference type="InterPro" id="IPR043321">
    <property type="entry name" value="bZIP_BACH"/>
</dbReference>
<keyword evidence="5" id="KW-0832">Ubl conjugation</keyword>
<dbReference type="GO" id="GO:0000978">
    <property type="term" value="F:RNA polymerase II cis-regulatory region sequence-specific DNA binding"/>
    <property type="evidence" value="ECO:0007669"/>
    <property type="project" value="TreeGrafter"/>
</dbReference>
<evidence type="ECO:0000313" key="15">
    <source>
        <dbReference type="Ensembl" id="ENSPCEP00000023158.1"/>
    </source>
</evidence>
<organism evidence="15 16">
    <name type="scientific">Pelusios castaneus</name>
    <name type="common">West African mud turtle</name>
    <dbReference type="NCBI Taxonomy" id="367368"/>
    <lineage>
        <taxon>Eukaryota</taxon>
        <taxon>Metazoa</taxon>
        <taxon>Chordata</taxon>
        <taxon>Craniata</taxon>
        <taxon>Vertebrata</taxon>
        <taxon>Euteleostomi</taxon>
        <taxon>Archelosauria</taxon>
        <taxon>Testudinata</taxon>
        <taxon>Testudines</taxon>
        <taxon>Pleurodira</taxon>
        <taxon>Pelomedusidae</taxon>
        <taxon>Pelusios</taxon>
    </lineage>
</organism>
<dbReference type="Pfam" id="PF00651">
    <property type="entry name" value="BTB"/>
    <property type="match status" value="1"/>
</dbReference>
<evidence type="ECO:0000256" key="6">
    <source>
        <dbReference type="ARBA" id="ARBA00023015"/>
    </source>
</evidence>
<dbReference type="SUPFAM" id="SSF47454">
    <property type="entry name" value="A DNA-binding domain in eukaryotic transcription factors"/>
    <property type="match status" value="1"/>
</dbReference>
<dbReference type="GO" id="GO:0005634">
    <property type="term" value="C:nucleus"/>
    <property type="evidence" value="ECO:0007669"/>
    <property type="project" value="UniProtKB-SubCell"/>
</dbReference>